<feature type="transmembrane region" description="Helical" evidence="1">
    <location>
        <begin position="6"/>
        <end position="26"/>
    </location>
</feature>
<evidence type="ECO:0000313" key="5">
    <source>
        <dbReference type="Proteomes" id="UP000325313"/>
    </source>
</evidence>
<name>A0A5B0P6Q4_PUCGR</name>
<dbReference type="Proteomes" id="UP000324748">
    <property type="component" value="Unassembled WGS sequence"/>
</dbReference>
<accession>A0A5B0P6Q4</accession>
<keyword evidence="4" id="KW-1185">Reference proteome</keyword>
<evidence type="ECO:0000313" key="3">
    <source>
        <dbReference type="EMBL" id="KAA1132114.1"/>
    </source>
</evidence>
<keyword evidence="1" id="KW-0812">Transmembrane</keyword>
<gene>
    <name evidence="2" type="ORF">PGT21_012574</name>
    <name evidence="3" type="ORF">PGTUg99_037220</name>
</gene>
<comment type="caution">
    <text evidence="2">The sequence shown here is derived from an EMBL/GenBank/DDBJ whole genome shotgun (WGS) entry which is preliminary data.</text>
</comment>
<organism evidence="2 4">
    <name type="scientific">Puccinia graminis f. sp. tritici</name>
    <dbReference type="NCBI Taxonomy" id="56615"/>
    <lineage>
        <taxon>Eukaryota</taxon>
        <taxon>Fungi</taxon>
        <taxon>Dikarya</taxon>
        <taxon>Basidiomycota</taxon>
        <taxon>Pucciniomycotina</taxon>
        <taxon>Pucciniomycetes</taxon>
        <taxon>Pucciniales</taxon>
        <taxon>Pucciniaceae</taxon>
        <taxon>Puccinia</taxon>
    </lineage>
</organism>
<protein>
    <submittedName>
        <fullName evidence="2">Uncharacterized protein</fullName>
    </submittedName>
</protein>
<dbReference type="AlphaFoldDB" id="A0A5B0P6Q4"/>
<dbReference type="EMBL" id="VDEP01000102">
    <property type="protein sequence ID" value="KAA1132114.1"/>
    <property type="molecule type" value="Genomic_DNA"/>
</dbReference>
<proteinExistence type="predicted"/>
<evidence type="ECO:0000313" key="2">
    <source>
        <dbReference type="EMBL" id="KAA1096314.1"/>
    </source>
</evidence>
<keyword evidence="1" id="KW-1133">Transmembrane helix</keyword>
<evidence type="ECO:0000313" key="4">
    <source>
        <dbReference type="Proteomes" id="UP000324748"/>
    </source>
</evidence>
<dbReference type="EMBL" id="VSWC01000067">
    <property type="protein sequence ID" value="KAA1096314.1"/>
    <property type="molecule type" value="Genomic_DNA"/>
</dbReference>
<evidence type="ECO:0000256" key="1">
    <source>
        <dbReference type="SAM" id="Phobius"/>
    </source>
</evidence>
<keyword evidence="1" id="KW-0472">Membrane</keyword>
<dbReference type="Proteomes" id="UP000325313">
    <property type="component" value="Unassembled WGS sequence"/>
</dbReference>
<reference evidence="4 5" key="1">
    <citation type="submission" date="2019-05" db="EMBL/GenBank/DDBJ databases">
        <title>Emergence of the Ug99 lineage of the wheat stem rust pathogen through somatic hybridization.</title>
        <authorList>
            <person name="Li F."/>
            <person name="Upadhyaya N.M."/>
            <person name="Sperschneider J."/>
            <person name="Matny O."/>
            <person name="Nguyen-Phuc H."/>
            <person name="Mago R."/>
            <person name="Raley C."/>
            <person name="Miller M.E."/>
            <person name="Silverstein K.A.T."/>
            <person name="Henningsen E."/>
            <person name="Hirsch C.D."/>
            <person name="Visser B."/>
            <person name="Pretorius Z.A."/>
            <person name="Steffenson B.J."/>
            <person name="Schwessinger B."/>
            <person name="Dodds P.N."/>
            <person name="Figueroa M."/>
        </authorList>
    </citation>
    <scope>NUCLEOTIDE SEQUENCE [LARGE SCALE GENOMIC DNA]</scope>
    <source>
        <strain evidence="2">21-0</strain>
        <strain evidence="3 5">Ug99</strain>
    </source>
</reference>
<sequence length="53" mass="6176">MEPDIVLIFLAQLAILALLWKIQVLLQEILAHVRQISLQRNQITRDRQGQQEA</sequence>